<name>A0A2P5EYG2_TREOI</name>
<dbReference type="Proteomes" id="UP000237000">
    <property type="component" value="Unassembled WGS sequence"/>
</dbReference>
<dbReference type="InParanoid" id="A0A2P5EYG2"/>
<feature type="compositionally biased region" description="Basic and acidic residues" evidence="1">
    <location>
        <begin position="85"/>
        <end position="97"/>
    </location>
</feature>
<comment type="caution">
    <text evidence="3">The sequence shown here is derived from an EMBL/GenBank/DDBJ whole genome shotgun (WGS) entry which is preliminary data.</text>
</comment>
<sequence>MEFLFFVASYLGDLIPFKSLNLHSSPSTVAFRTLTIIKLNTVTVLMHTTSTQSAKAGCKTSPKIKKAYYKAALKHHPNKAGQIAARRDSEETRRLGEEISQQVHNDADRLFKMIGEANAVLSEPDKRSEYDLEEKLRQPRKEAEATSLKNKVRTIEDHMNGKDRT</sequence>
<keyword evidence="4" id="KW-1185">Reference proteome</keyword>
<dbReference type="PANTHER" id="PTHR45181">
    <property type="entry name" value="HEAT SHOCK PROTEIN DNAJ WITH TETRATRICOPEPTIDE REPEAT-CONTAINING PROTEIN"/>
    <property type="match status" value="1"/>
</dbReference>
<dbReference type="SUPFAM" id="SSF46565">
    <property type="entry name" value="Chaperone J-domain"/>
    <property type="match status" value="1"/>
</dbReference>
<dbReference type="InterPro" id="IPR036869">
    <property type="entry name" value="J_dom_sf"/>
</dbReference>
<gene>
    <name evidence="3" type="ORF">TorRG33x02_136400</name>
</gene>
<dbReference type="Gene3D" id="1.10.287.110">
    <property type="entry name" value="DnaJ domain"/>
    <property type="match status" value="1"/>
</dbReference>
<protein>
    <submittedName>
        <fullName evidence="3">DnaJ domain containing protein</fullName>
    </submittedName>
</protein>
<dbReference type="CDD" id="cd06257">
    <property type="entry name" value="DnaJ"/>
    <property type="match status" value="1"/>
</dbReference>
<evidence type="ECO:0000313" key="3">
    <source>
        <dbReference type="EMBL" id="PON90585.1"/>
    </source>
</evidence>
<evidence type="ECO:0000259" key="2">
    <source>
        <dbReference type="PROSITE" id="PS50076"/>
    </source>
</evidence>
<feature type="region of interest" description="Disordered" evidence="1">
    <location>
        <begin position="122"/>
        <end position="165"/>
    </location>
</feature>
<evidence type="ECO:0000313" key="4">
    <source>
        <dbReference type="Proteomes" id="UP000237000"/>
    </source>
</evidence>
<dbReference type="OrthoDB" id="10250354at2759"/>
<proteinExistence type="predicted"/>
<dbReference type="EMBL" id="JXTC01000082">
    <property type="protein sequence ID" value="PON90585.1"/>
    <property type="molecule type" value="Genomic_DNA"/>
</dbReference>
<evidence type="ECO:0000256" key="1">
    <source>
        <dbReference type="SAM" id="MobiDB-lite"/>
    </source>
</evidence>
<dbReference type="SMART" id="SM00271">
    <property type="entry name" value="DnaJ"/>
    <property type="match status" value="1"/>
</dbReference>
<feature type="compositionally biased region" description="Basic and acidic residues" evidence="1">
    <location>
        <begin position="153"/>
        <end position="165"/>
    </location>
</feature>
<feature type="domain" description="J" evidence="2">
    <location>
        <begin position="40"/>
        <end position="134"/>
    </location>
</feature>
<reference evidence="4" key="1">
    <citation type="submission" date="2016-06" db="EMBL/GenBank/DDBJ databases">
        <title>Parallel loss of symbiosis genes in relatives of nitrogen-fixing non-legume Parasponia.</title>
        <authorList>
            <person name="Van Velzen R."/>
            <person name="Holmer R."/>
            <person name="Bu F."/>
            <person name="Rutten L."/>
            <person name="Van Zeijl A."/>
            <person name="Liu W."/>
            <person name="Santuari L."/>
            <person name="Cao Q."/>
            <person name="Sharma T."/>
            <person name="Shen D."/>
            <person name="Roswanjaya Y."/>
            <person name="Wardhani T."/>
            <person name="Kalhor M.S."/>
            <person name="Jansen J."/>
            <person name="Van den Hoogen J."/>
            <person name="Gungor B."/>
            <person name="Hartog M."/>
            <person name="Hontelez J."/>
            <person name="Verver J."/>
            <person name="Yang W.-C."/>
            <person name="Schijlen E."/>
            <person name="Repin R."/>
            <person name="Schilthuizen M."/>
            <person name="Schranz E."/>
            <person name="Heidstra R."/>
            <person name="Miyata K."/>
            <person name="Fedorova E."/>
            <person name="Kohlen W."/>
            <person name="Bisseling T."/>
            <person name="Smit S."/>
            <person name="Geurts R."/>
        </authorList>
    </citation>
    <scope>NUCLEOTIDE SEQUENCE [LARGE SCALE GENOMIC DNA]</scope>
    <source>
        <strain evidence="4">cv. RG33-2</strain>
    </source>
</reference>
<dbReference type="InterPro" id="IPR001623">
    <property type="entry name" value="DnaJ_domain"/>
</dbReference>
<organism evidence="3 4">
    <name type="scientific">Trema orientale</name>
    <name type="common">Charcoal tree</name>
    <name type="synonym">Celtis orientalis</name>
    <dbReference type="NCBI Taxonomy" id="63057"/>
    <lineage>
        <taxon>Eukaryota</taxon>
        <taxon>Viridiplantae</taxon>
        <taxon>Streptophyta</taxon>
        <taxon>Embryophyta</taxon>
        <taxon>Tracheophyta</taxon>
        <taxon>Spermatophyta</taxon>
        <taxon>Magnoliopsida</taxon>
        <taxon>eudicotyledons</taxon>
        <taxon>Gunneridae</taxon>
        <taxon>Pentapetalae</taxon>
        <taxon>rosids</taxon>
        <taxon>fabids</taxon>
        <taxon>Rosales</taxon>
        <taxon>Cannabaceae</taxon>
        <taxon>Trema</taxon>
    </lineage>
</organism>
<dbReference type="Pfam" id="PF00226">
    <property type="entry name" value="DnaJ"/>
    <property type="match status" value="1"/>
</dbReference>
<accession>A0A2P5EYG2</accession>
<dbReference type="STRING" id="63057.A0A2P5EYG2"/>
<dbReference type="PANTHER" id="PTHR45181:SF8">
    <property type="entry name" value="HEAT SHOCK PROTEIN DNAJ WITH TETRATRICOPEPTIDE REPEAT-CONTAINING PROTEIN"/>
    <property type="match status" value="1"/>
</dbReference>
<feature type="compositionally biased region" description="Basic and acidic residues" evidence="1">
    <location>
        <begin position="123"/>
        <end position="144"/>
    </location>
</feature>
<feature type="region of interest" description="Disordered" evidence="1">
    <location>
        <begin position="78"/>
        <end position="97"/>
    </location>
</feature>
<dbReference type="AlphaFoldDB" id="A0A2P5EYG2"/>
<dbReference type="PROSITE" id="PS50076">
    <property type="entry name" value="DNAJ_2"/>
    <property type="match status" value="1"/>
</dbReference>